<proteinExistence type="predicted"/>
<keyword evidence="2" id="KW-1015">Disulfide bond</keyword>
<dbReference type="Pfam" id="PF23283">
    <property type="entry name" value="D8C_UMOD"/>
    <property type="match status" value="1"/>
</dbReference>
<dbReference type="PANTHER" id="PTHR36191">
    <property type="entry name" value="ENDO/EXONUCLEASE/PHOSPHATASE DOMAIN-CONTAINING PROTEIN-RELATED"/>
    <property type="match status" value="1"/>
</dbReference>
<evidence type="ECO:0000256" key="2">
    <source>
        <dbReference type="ARBA" id="ARBA00023157"/>
    </source>
</evidence>
<dbReference type="AlphaFoldDB" id="A0ABD0JIA7"/>
<name>A0ABD0JIA7_9CAEN</name>
<reference evidence="4 5" key="1">
    <citation type="journal article" date="2023" name="Sci. Data">
        <title>Genome assembly of the Korean intertidal mud-creeper Batillaria attramentaria.</title>
        <authorList>
            <person name="Patra A.K."/>
            <person name="Ho P.T."/>
            <person name="Jun S."/>
            <person name="Lee S.J."/>
            <person name="Kim Y."/>
            <person name="Won Y.J."/>
        </authorList>
    </citation>
    <scope>NUCLEOTIDE SEQUENCE [LARGE SCALE GENOMIC DNA]</scope>
    <source>
        <strain evidence="4">Wonlab-2016</strain>
    </source>
</reference>
<evidence type="ECO:0000313" key="5">
    <source>
        <dbReference type="Proteomes" id="UP001519460"/>
    </source>
</evidence>
<comment type="caution">
    <text evidence="4">The sequence shown here is derived from an EMBL/GenBank/DDBJ whole genome shotgun (WGS) entry which is preliminary data.</text>
</comment>
<dbReference type="EMBL" id="JACVVK020000432">
    <property type="protein sequence ID" value="KAK7474569.1"/>
    <property type="molecule type" value="Genomic_DNA"/>
</dbReference>
<evidence type="ECO:0000259" key="3">
    <source>
        <dbReference type="Pfam" id="PF23283"/>
    </source>
</evidence>
<feature type="domain" description="UMOD/GP2/OIT3-like D8C" evidence="3">
    <location>
        <begin position="55"/>
        <end position="139"/>
    </location>
</feature>
<gene>
    <name evidence="4" type="ORF">BaRGS_00034153</name>
</gene>
<sequence length="279" mass="31872">MWTVAMFSVAVICADPCLQENHKELHERRRSTAYKTEDPETLLCDMYLQEGWYRFTGGAGGQMPDKCVGRLQCGTVVPIWMNGTHPTVGEGMVSRTACANFESGEADKEPCCEHTVTIGVKNCGRFYVYYLKPTPENFATSDDHNDNADNNDLTNYNDNYDLTNYNLTNDNDNYDLTNYNLTDDNDNYDLTNYDDNYDLTNYNLTNPNDNYDLTTYNNYDLTTTNNHDITNASNYNDNANHFASYFNYNPNHSNGEYDKCNGDPHNTSSSEVFLVLHVR</sequence>
<dbReference type="Proteomes" id="UP001519460">
    <property type="component" value="Unassembled WGS sequence"/>
</dbReference>
<accession>A0ABD0JIA7</accession>
<evidence type="ECO:0000256" key="1">
    <source>
        <dbReference type="ARBA" id="ARBA00022729"/>
    </source>
</evidence>
<dbReference type="InterPro" id="IPR057774">
    <property type="entry name" value="D8C_UMOD/GP2/OIT3-like"/>
</dbReference>
<keyword evidence="5" id="KW-1185">Reference proteome</keyword>
<keyword evidence="1" id="KW-0732">Signal</keyword>
<organism evidence="4 5">
    <name type="scientific">Batillaria attramentaria</name>
    <dbReference type="NCBI Taxonomy" id="370345"/>
    <lineage>
        <taxon>Eukaryota</taxon>
        <taxon>Metazoa</taxon>
        <taxon>Spiralia</taxon>
        <taxon>Lophotrochozoa</taxon>
        <taxon>Mollusca</taxon>
        <taxon>Gastropoda</taxon>
        <taxon>Caenogastropoda</taxon>
        <taxon>Sorbeoconcha</taxon>
        <taxon>Cerithioidea</taxon>
        <taxon>Batillariidae</taxon>
        <taxon>Batillaria</taxon>
    </lineage>
</organism>
<evidence type="ECO:0000313" key="4">
    <source>
        <dbReference type="EMBL" id="KAK7474569.1"/>
    </source>
</evidence>
<dbReference type="PANTHER" id="PTHR36191:SF4">
    <property type="entry name" value="VWFD DOMAIN-CONTAINING PROTEIN"/>
    <property type="match status" value="1"/>
</dbReference>
<protein>
    <recommendedName>
        <fullName evidence="3">UMOD/GP2/OIT3-like D8C domain-containing protein</fullName>
    </recommendedName>
</protein>